<evidence type="ECO:0000313" key="2">
    <source>
        <dbReference type="Proteomes" id="UP000007800"/>
    </source>
</evidence>
<dbReference type="Proteomes" id="UP000007800">
    <property type="component" value="Unassembled WGS sequence"/>
</dbReference>
<dbReference type="RefSeq" id="XP_002774727.1">
    <property type="nucleotide sequence ID" value="XM_002774681.1"/>
</dbReference>
<protein>
    <submittedName>
        <fullName evidence="1">Uncharacterized protein</fullName>
    </submittedName>
</protein>
<name>C5L9Q3_PERM5</name>
<proteinExistence type="predicted"/>
<evidence type="ECO:0000313" key="1">
    <source>
        <dbReference type="EMBL" id="EER06543.1"/>
    </source>
</evidence>
<sequence>MSGGKDREKFKVFMKAMADVAERAFGIESSSGTRANLALEASSLATSLLNTEAEVMDADDPQHRQIQKKGRTAAVKYRVVEVTCDELLQCDELSDAEVRLNGIVGSKMCKRNSYVRKKTVDVTRDYRCAFKERRAYASCSYTAQISWSSRGIYKILLPYSEHEEHTRLETATGNQPFSRRPIPLSQECKRIIDDHVLDGTPACRTERKLIKLKLIKKLTPAVKQQIFRRRYTVKKLCGAKIAYILATLYWKLRSSVSRIVAFHLTRTNRTV</sequence>
<accession>C5L9Q3</accession>
<dbReference type="AlphaFoldDB" id="C5L9Q3"/>
<dbReference type="EMBL" id="GG680611">
    <property type="protein sequence ID" value="EER06543.1"/>
    <property type="molecule type" value="Genomic_DNA"/>
</dbReference>
<dbReference type="GeneID" id="9055668"/>
<reference evidence="1 2" key="1">
    <citation type="submission" date="2008-07" db="EMBL/GenBank/DDBJ databases">
        <authorList>
            <person name="El-Sayed N."/>
            <person name="Caler E."/>
            <person name="Inman J."/>
            <person name="Amedeo P."/>
            <person name="Hass B."/>
            <person name="Wortman J."/>
        </authorList>
    </citation>
    <scope>NUCLEOTIDE SEQUENCE [LARGE SCALE GENOMIC DNA]</scope>
    <source>
        <strain evidence="2">ATCC 50983 / TXsc</strain>
    </source>
</reference>
<gene>
    <name evidence="1" type="ORF">Pmar_PMAR024960</name>
</gene>
<dbReference type="InParanoid" id="C5L9Q3"/>
<keyword evidence="2" id="KW-1185">Reference proteome</keyword>
<organism evidence="2">
    <name type="scientific">Perkinsus marinus (strain ATCC 50983 / TXsc)</name>
    <dbReference type="NCBI Taxonomy" id="423536"/>
    <lineage>
        <taxon>Eukaryota</taxon>
        <taxon>Sar</taxon>
        <taxon>Alveolata</taxon>
        <taxon>Perkinsozoa</taxon>
        <taxon>Perkinsea</taxon>
        <taxon>Perkinsida</taxon>
        <taxon>Perkinsidae</taxon>
        <taxon>Perkinsus</taxon>
    </lineage>
</organism>